<dbReference type="PROSITE" id="PS51767">
    <property type="entry name" value="PEPTIDASE_A1"/>
    <property type="match status" value="1"/>
</dbReference>
<evidence type="ECO:0000256" key="3">
    <source>
        <dbReference type="SAM" id="MobiDB-lite"/>
    </source>
</evidence>
<dbReference type="Proteomes" id="UP000037751">
    <property type="component" value="Unassembled WGS sequence"/>
</dbReference>
<dbReference type="VEuPathDB" id="FungiDB:Malapachy_2833"/>
<feature type="compositionally biased region" description="Gly residues" evidence="3">
    <location>
        <begin position="470"/>
        <end position="486"/>
    </location>
</feature>
<dbReference type="InterPro" id="IPR034164">
    <property type="entry name" value="Pepsin-like_dom"/>
</dbReference>
<dbReference type="PANTHER" id="PTHR47966:SF57">
    <property type="entry name" value="PEPTIDASE A1 DOMAIN-CONTAINING PROTEIN"/>
    <property type="match status" value="1"/>
</dbReference>
<dbReference type="PANTHER" id="PTHR47966">
    <property type="entry name" value="BETA-SITE APP-CLEAVING ENZYME, ISOFORM A-RELATED"/>
    <property type="match status" value="1"/>
</dbReference>
<feature type="compositionally biased region" description="Polar residues" evidence="3">
    <location>
        <begin position="488"/>
        <end position="502"/>
    </location>
</feature>
<comment type="similarity">
    <text evidence="1">Belongs to the peptidase A1 family.</text>
</comment>
<dbReference type="AlphaFoldDB" id="A0A0M8MHJ3"/>
<evidence type="ECO:0000259" key="5">
    <source>
        <dbReference type="PROSITE" id="PS51767"/>
    </source>
</evidence>
<dbReference type="GO" id="GO:0004190">
    <property type="term" value="F:aspartic-type endopeptidase activity"/>
    <property type="evidence" value="ECO:0007669"/>
    <property type="project" value="InterPro"/>
</dbReference>
<dbReference type="CDD" id="cd05471">
    <property type="entry name" value="pepsin_like"/>
    <property type="match status" value="1"/>
</dbReference>
<dbReference type="FunFam" id="2.40.70.10:FF:000008">
    <property type="entry name" value="Cathepsin D"/>
    <property type="match status" value="1"/>
</dbReference>
<dbReference type="InterPro" id="IPR033121">
    <property type="entry name" value="PEPTIDASE_A1"/>
</dbReference>
<reference evidence="6 7" key="1">
    <citation type="submission" date="2015-07" db="EMBL/GenBank/DDBJ databases">
        <title>Draft Genome Sequence of Malassezia furfur CBS1878 and Malassezia pachydermatis CBS1879.</title>
        <authorList>
            <person name="Triana S."/>
            <person name="Ohm R."/>
            <person name="Gonzalez A."/>
            <person name="DeCock H."/>
            <person name="Restrepo S."/>
            <person name="Celis A."/>
        </authorList>
    </citation>
    <scope>NUCLEOTIDE SEQUENCE [LARGE SCALE GENOMIC DNA]</scope>
    <source>
        <strain evidence="6 7">CBS 1879</strain>
    </source>
</reference>
<keyword evidence="4" id="KW-0732">Signal</keyword>
<evidence type="ECO:0000313" key="6">
    <source>
        <dbReference type="EMBL" id="KOS12586.1"/>
    </source>
</evidence>
<feature type="region of interest" description="Disordered" evidence="3">
    <location>
        <begin position="456"/>
        <end position="502"/>
    </location>
</feature>
<dbReference type="SUPFAM" id="SSF50630">
    <property type="entry name" value="Acid proteases"/>
    <property type="match status" value="1"/>
</dbReference>
<sequence>MIPRSSALAIVVLGYVAGAQAAPTGTTTYAEALPTPTRDATSFKVPIHVNKEALHPRNQRMTMEELDQWLSREHEMLRIKYTHPDDRNASWHEKRQQVGLGDFGTDSYYFAPIGIGTPLETMNVVLDTGSADFWLADAQCGVQDNCDTDMPKYDASVSKTYRSSNTPFQVQYGSGAVRGTLATEFVSLAGYNVSSVTFGQASHLAQGTINAPASGIMGMGFDSLSTTGTMPFWQILAERQKLHDYVFTFQLRNNMDNVNHNNMVNPGGVFTLGVLDSQQYSGDITWTPLSKGFGPNGLGYWALDIQEMRVNNQVVQLDQYNVAAIDTGTTLIGGPPKVVQEIYRMIPGARPYQGNSYFTIPCSGDFTVDLTFGGRKWSLKSSDLIIAPVSSSQCLSAIFVSPTGSPRMPTWIIGDSFLKTVFSAFGSAPANIGFANLPSGGAQAMSLTSVAMNSGRGSGNAASSSDGLPLGDGGQGGGGGGDGGGLFSYNSPQQNTDQSWKTASVDVPNNIQPLSAEVSGGDGSMFGNGVSRAWPSIPVYVGMALATLAWLL</sequence>
<evidence type="ECO:0000256" key="4">
    <source>
        <dbReference type="SAM" id="SignalP"/>
    </source>
</evidence>
<keyword evidence="6" id="KW-0645">Protease</keyword>
<feature type="domain" description="Peptidase A1" evidence="5">
    <location>
        <begin position="109"/>
        <end position="435"/>
    </location>
</feature>
<keyword evidence="7" id="KW-1185">Reference proteome</keyword>
<name>A0A0M8MHJ3_9BASI</name>
<dbReference type="InterPro" id="IPR021109">
    <property type="entry name" value="Peptidase_aspartic_dom_sf"/>
</dbReference>
<keyword evidence="6" id="KW-0378">Hydrolase</keyword>
<proteinExistence type="inferred from homology"/>
<dbReference type="STRING" id="77020.A0A0M8MHJ3"/>
<protein>
    <submittedName>
        <fullName evidence="6">Acid protease</fullName>
    </submittedName>
</protein>
<feature type="chain" id="PRO_5005818680" evidence="4">
    <location>
        <begin position="22"/>
        <end position="552"/>
    </location>
</feature>
<evidence type="ECO:0000256" key="2">
    <source>
        <dbReference type="PIRSR" id="PIRSR601461-1"/>
    </source>
</evidence>
<comment type="caution">
    <text evidence="6">The sequence shown here is derived from an EMBL/GenBank/DDBJ whole genome shotgun (WGS) entry which is preliminary data.</text>
</comment>
<dbReference type="OrthoDB" id="771136at2759"/>
<evidence type="ECO:0000313" key="7">
    <source>
        <dbReference type="Proteomes" id="UP000037751"/>
    </source>
</evidence>
<dbReference type="RefSeq" id="XP_017990218.1">
    <property type="nucleotide sequence ID" value="XM_018137319.1"/>
</dbReference>
<dbReference type="Pfam" id="PF00026">
    <property type="entry name" value="Asp"/>
    <property type="match status" value="1"/>
</dbReference>
<organism evidence="6 7">
    <name type="scientific">Malassezia pachydermatis</name>
    <dbReference type="NCBI Taxonomy" id="77020"/>
    <lineage>
        <taxon>Eukaryota</taxon>
        <taxon>Fungi</taxon>
        <taxon>Dikarya</taxon>
        <taxon>Basidiomycota</taxon>
        <taxon>Ustilaginomycotina</taxon>
        <taxon>Malasseziomycetes</taxon>
        <taxon>Malasseziales</taxon>
        <taxon>Malasseziaceae</taxon>
        <taxon>Malassezia</taxon>
    </lineage>
</organism>
<accession>A0A0M8MHJ3</accession>
<dbReference type="GO" id="GO:0006508">
    <property type="term" value="P:proteolysis"/>
    <property type="evidence" value="ECO:0007669"/>
    <property type="project" value="UniProtKB-KW"/>
</dbReference>
<feature type="compositionally biased region" description="Low complexity" evidence="3">
    <location>
        <begin position="456"/>
        <end position="469"/>
    </location>
</feature>
<dbReference type="InterPro" id="IPR001461">
    <property type="entry name" value="Aspartic_peptidase_A1"/>
</dbReference>
<dbReference type="PRINTS" id="PR00792">
    <property type="entry name" value="PEPSIN"/>
</dbReference>
<gene>
    <name evidence="6" type="ORF">Malapachy_2833</name>
</gene>
<evidence type="ECO:0000256" key="1">
    <source>
        <dbReference type="ARBA" id="ARBA00007447"/>
    </source>
</evidence>
<dbReference type="Gene3D" id="2.40.70.10">
    <property type="entry name" value="Acid Proteases"/>
    <property type="match status" value="2"/>
</dbReference>
<dbReference type="GeneID" id="28729195"/>
<feature type="active site" evidence="2">
    <location>
        <position position="127"/>
    </location>
</feature>
<feature type="signal peptide" evidence="4">
    <location>
        <begin position="1"/>
        <end position="21"/>
    </location>
</feature>
<dbReference type="EMBL" id="LGAV01000011">
    <property type="protein sequence ID" value="KOS12586.1"/>
    <property type="molecule type" value="Genomic_DNA"/>
</dbReference>
<feature type="active site" evidence="2">
    <location>
        <position position="326"/>
    </location>
</feature>